<dbReference type="HOGENOM" id="CLU_1258354_0_0_1"/>
<keyword evidence="3" id="KW-1185">Reference proteome</keyword>
<proteinExistence type="predicted"/>
<dbReference type="OrthoDB" id="308856at2759"/>
<organism evidence="2 3">
    <name type="scientific">Tetrahymena thermophila (strain SB210)</name>
    <dbReference type="NCBI Taxonomy" id="312017"/>
    <lineage>
        <taxon>Eukaryota</taxon>
        <taxon>Sar</taxon>
        <taxon>Alveolata</taxon>
        <taxon>Ciliophora</taxon>
        <taxon>Intramacronucleata</taxon>
        <taxon>Oligohymenophorea</taxon>
        <taxon>Hymenostomatida</taxon>
        <taxon>Tetrahymenina</taxon>
        <taxon>Tetrahymenidae</taxon>
        <taxon>Tetrahymena</taxon>
    </lineage>
</organism>
<dbReference type="InParanoid" id="I7MMX1"/>
<name>I7MMX1_TETTS</name>
<evidence type="ECO:0000313" key="3">
    <source>
        <dbReference type="Proteomes" id="UP000009168"/>
    </source>
</evidence>
<evidence type="ECO:0000313" key="2">
    <source>
        <dbReference type="EMBL" id="EAS07131.1"/>
    </source>
</evidence>
<evidence type="ECO:0000256" key="1">
    <source>
        <dbReference type="ARBA" id="ARBA00022837"/>
    </source>
</evidence>
<dbReference type="eggNOG" id="ENOG502SKT3">
    <property type="taxonomic scope" value="Eukaryota"/>
</dbReference>
<dbReference type="SUPFAM" id="SSF47473">
    <property type="entry name" value="EF-hand"/>
    <property type="match status" value="1"/>
</dbReference>
<accession>I7MMX1</accession>
<dbReference type="KEGG" id="tet:TTHERM_00683370"/>
<dbReference type="PROSITE" id="PS00018">
    <property type="entry name" value="EF_HAND_1"/>
    <property type="match status" value="1"/>
</dbReference>
<dbReference type="Proteomes" id="UP000009168">
    <property type="component" value="Unassembled WGS sequence"/>
</dbReference>
<reference evidence="3" key="1">
    <citation type="journal article" date="2006" name="PLoS Biol.">
        <title>Macronuclear genome sequence of the ciliate Tetrahymena thermophila, a model eukaryote.</title>
        <authorList>
            <person name="Eisen J.A."/>
            <person name="Coyne R.S."/>
            <person name="Wu M."/>
            <person name="Wu D."/>
            <person name="Thiagarajan M."/>
            <person name="Wortman J.R."/>
            <person name="Badger J.H."/>
            <person name="Ren Q."/>
            <person name="Amedeo P."/>
            <person name="Jones K.M."/>
            <person name="Tallon L.J."/>
            <person name="Delcher A.L."/>
            <person name="Salzberg S.L."/>
            <person name="Silva J.C."/>
            <person name="Haas B.J."/>
            <person name="Majoros W.H."/>
            <person name="Farzad M."/>
            <person name="Carlton J.M."/>
            <person name="Smith R.K. Jr."/>
            <person name="Garg J."/>
            <person name="Pearlman R.E."/>
            <person name="Karrer K.M."/>
            <person name="Sun L."/>
            <person name="Manning G."/>
            <person name="Elde N.C."/>
            <person name="Turkewitz A.P."/>
            <person name="Asai D.J."/>
            <person name="Wilkes D.E."/>
            <person name="Wang Y."/>
            <person name="Cai H."/>
            <person name="Collins K."/>
            <person name="Stewart B.A."/>
            <person name="Lee S.R."/>
            <person name="Wilamowska K."/>
            <person name="Weinberg Z."/>
            <person name="Ruzzo W.L."/>
            <person name="Wloga D."/>
            <person name="Gaertig J."/>
            <person name="Frankel J."/>
            <person name="Tsao C.-C."/>
            <person name="Gorovsky M.A."/>
            <person name="Keeling P.J."/>
            <person name="Waller R.F."/>
            <person name="Patron N.J."/>
            <person name="Cherry J.M."/>
            <person name="Stover N.A."/>
            <person name="Krieger C.J."/>
            <person name="del Toro C."/>
            <person name="Ryder H.F."/>
            <person name="Williamson S.C."/>
            <person name="Barbeau R.A."/>
            <person name="Hamilton E.P."/>
            <person name="Orias E."/>
        </authorList>
    </citation>
    <scope>NUCLEOTIDE SEQUENCE [LARGE SCALE GENOMIC DNA]</scope>
    <source>
        <strain evidence="3">SB210</strain>
    </source>
</reference>
<keyword evidence="1" id="KW-0106">Calcium</keyword>
<protein>
    <submittedName>
        <fullName evidence="2">EF hand protein, putative</fullName>
    </submittedName>
</protein>
<sequence length="220" mass="25000">MGNQVNVIKDNAYRKNTSSLLNVPLSRVRDFHASFKSICDNFSMDLSEFEHIFGASESAFVIWDTDNNGLIDSLELFSGITLFSDTKFEDKIRFLFDLFDFNELDSLALVDIEFMIYCCISATYKIFSISQEISAQDISEFAEKQFSTDVRITVVKLLEQAKKSSKVTEFFDIIKMENPNSGSKNTSGQPNIQKLVNNNSLAKENNLTNNIDSKEESKQQ</sequence>
<dbReference type="GeneID" id="7839166"/>
<dbReference type="Gene3D" id="1.10.238.10">
    <property type="entry name" value="EF-hand"/>
    <property type="match status" value="1"/>
</dbReference>
<dbReference type="InterPro" id="IPR011992">
    <property type="entry name" value="EF-hand-dom_pair"/>
</dbReference>
<dbReference type="OMA" id="FLANTCI"/>
<dbReference type="RefSeq" id="XP_001027373.1">
    <property type="nucleotide sequence ID" value="XM_001027373.3"/>
</dbReference>
<dbReference type="InterPro" id="IPR018247">
    <property type="entry name" value="EF_Hand_1_Ca_BS"/>
</dbReference>
<dbReference type="AlphaFoldDB" id="I7MMX1"/>
<gene>
    <name evidence="2" type="ORF">TTHERM_00683370</name>
</gene>
<dbReference type="EMBL" id="GG662247">
    <property type="protein sequence ID" value="EAS07131.1"/>
    <property type="molecule type" value="Genomic_DNA"/>
</dbReference>